<dbReference type="AlphaFoldDB" id="A0A4R1H6Z6"/>
<evidence type="ECO:0000256" key="1">
    <source>
        <dbReference type="SAM" id="MobiDB-lite"/>
    </source>
</evidence>
<dbReference type="OrthoDB" id="9762238at2"/>
<name>A0A4R1H6Z6_9GAMM</name>
<feature type="domain" description="YhdP central" evidence="2">
    <location>
        <begin position="1"/>
        <end position="1253"/>
    </location>
</feature>
<evidence type="ECO:0000259" key="2">
    <source>
        <dbReference type="Pfam" id="PF13116"/>
    </source>
</evidence>
<keyword evidence="4" id="KW-1185">Reference proteome</keyword>
<organism evidence="3 4">
    <name type="scientific">Thiogranum longum</name>
    <dbReference type="NCBI Taxonomy" id="1537524"/>
    <lineage>
        <taxon>Bacteria</taxon>
        <taxon>Pseudomonadati</taxon>
        <taxon>Pseudomonadota</taxon>
        <taxon>Gammaproteobacteria</taxon>
        <taxon>Chromatiales</taxon>
        <taxon>Ectothiorhodospiraceae</taxon>
        <taxon>Thiogranum</taxon>
    </lineage>
</organism>
<dbReference type="PANTHER" id="PTHR38690:SF1">
    <property type="entry name" value="PROTEASE"/>
    <property type="match status" value="1"/>
</dbReference>
<dbReference type="NCBIfam" id="TIGR02099">
    <property type="entry name" value="YhdP family protein"/>
    <property type="match status" value="1"/>
</dbReference>
<evidence type="ECO:0000313" key="4">
    <source>
        <dbReference type="Proteomes" id="UP000295707"/>
    </source>
</evidence>
<dbReference type="Proteomes" id="UP000295707">
    <property type="component" value="Unassembled WGS sequence"/>
</dbReference>
<comment type="caution">
    <text evidence="3">The sequence shown here is derived from an EMBL/GenBank/DDBJ whole genome shotgun (WGS) entry which is preliminary data.</text>
</comment>
<accession>A0A4R1H6Z6</accession>
<protein>
    <submittedName>
        <fullName evidence="3">Uncharacterized protein (TIGR02099 family)</fullName>
    </submittedName>
</protein>
<reference evidence="3 4" key="1">
    <citation type="submission" date="2019-03" db="EMBL/GenBank/DDBJ databases">
        <title>Genomic Encyclopedia of Type Strains, Phase IV (KMG-IV): sequencing the most valuable type-strain genomes for metagenomic binning, comparative biology and taxonomic classification.</title>
        <authorList>
            <person name="Goeker M."/>
        </authorList>
    </citation>
    <scope>NUCLEOTIDE SEQUENCE [LARGE SCALE GENOMIC DNA]</scope>
    <source>
        <strain evidence="3 4">DSM 19610</strain>
    </source>
</reference>
<evidence type="ECO:0000313" key="3">
    <source>
        <dbReference type="EMBL" id="TCK17544.1"/>
    </source>
</evidence>
<dbReference type="InterPro" id="IPR011836">
    <property type="entry name" value="YhdP"/>
</dbReference>
<dbReference type="RefSeq" id="WP_132971412.1">
    <property type="nucleotide sequence ID" value="NZ_SMFX01000001.1"/>
</dbReference>
<dbReference type="InterPro" id="IPR025263">
    <property type="entry name" value="YhdP_central"/>
</dbReference>
<feature type="region of interest" description="Disordered" evidence="1">
    <location>
        <begin position="1256"/>
        <end position="1278"/>
    </location>
</feature>
<gene>
    <name evidence="3" type="ORF">DFR30_0777</name>
</gene>
<dbReference type="Pfam" id="PF13116">
    <property type="entry name" value="YhdP"/>
    <property type="match status" value="1"/>
</dbReference>
<dbReference type="PANTHER" id="PTHR38690">
    <property type="entry name" value="PROTEASE-RELATED"/>
    <property type="match status" value="1"/>
</dbReference>
<dbReference type="EMBL" id="SMFX01000001">
    <property type="protein sequence ID" value="TCK17544.1"/>
    <property type="molecule type" value="Genomic_DNA"/>
</dbReference>
<sequence>MPLRRLGRMLWWVAASVIVGLAVALSAARLLLPGMAEYRGQVETLVEEVLDRPVEIGSMNAAWHRLSPVLRLQQVVVHDDRFPGGRLDIGEVQVGLNIVDSLLRQKWLTSGIRIIGVQLALQTDLSAEQDKNASLDAFYWLMHQESVSLEQITLDWQDPGLFAQPVHLTDLSAQLKSDGWRHQLLVQTDINEAYGKRIELAADLSGPLKWPQDWTGQLYLKTEDFHVSSVAEWIKPLGYIAKGDVDFEVWANIRNRKLLWSAGSIDVAHPMLSRPEEPEALYTADELSSRFSLRAKKQGWTLELQKFSLMRDQVEAWPESSLRATVRNDASLSVQGRASHVVVSEVSRILPLLPWVGAEMRQRIKRIKPRGELKDTEFELYLHDNAPPDMSLRSSFDNLGMMADDRLPGATGLSGRLEGNLQAGRIDFDSEAVNLQFPRIFSEVPTISRLSGRLEWQHLTDRFRVNSDRLLLVSGPLRTWTRLQLDWVPGQAVPWIDMQLQADDVAVTDIRPYFPDKVLRPKAMKWLGSAFRRGNVHDVRFLLQGPLDHVPFDQGDGRLEVRFDFDDVLLDYHPLWGQLDALRGSALFSGRSMRITADSATILDANVDRAVASIDDFSKPVLDIDGTVSGTLESLLAYINYSPLRDRFGQLVDRTTTRGDADLQLGLRIPLHRKPVHVEVEGTVGFHGDTLKVVDSDIALEQVNGFLKFSDKGVTARDVRAKLFGHPVKVSVYPEGSADTQRTTVDIEGNLGLEGMLEKEFPRIAPYVDGAAYWHALLQIPAGRDISGRSVVLKLRSDLKGVATSLPHPFSKLADDARSLSVAWVPGQLSKEPLEVTLDEDVLLSLLLRENGGGLRKAGIHFGEGSVTLPLSDTVHIDGSLDALDLDAWIDLLRDIVKPGVEGATPAPAVSTELHIERATFLGYTAQVLNVSSLAANPWHFTVSGRDMAGQVEWTPPTGAAAPLLALRLEKLTAEKVEDSAVPESRTAPTPERLPDLDIEVGQLQVGARDFGRIVVRGQRGTEGMTFPVLEVDSRAIVFKGDGAWLQSGAQQSTRFRADITGGELGKLVKMFGDRGSIKGGEMQGHASLNWPGNPADISLTSMEGEVGLETGKGRLVEVKEGAGKLLNLFNLNSLQRRLSLDFTDLTKEGFSFDKMKGTFVIGDGNAYTEDFVIEGSSAIIIISGRTGLASRDYDQLVQVIPQVSSSLPLAGAIAGGPAVGAAVFLAERLVGKNFNRMAQVSYKVTGSWDDPVYTRLKTESDAESEPQADPSVEEKNP</sequence>
<proteinExistence type="predicted"/>